<reference evidence="1" key="1">
    <citation type="journal article" date="2003" name="J. Bacteriol.">
        <title>Identification and characterization of phytoplasmal genes, employing a novel method of isolating phytoplasmal genomic DNA.</title>
        <authorList>
            <person name="Melamed S."/>
            <person name="Tanne E."/>
            <person name="Ben-Haim R."/>
            <person name="Edelbaum O."/>
            <person name="Yogev D."/>
            <person name="Sela I."/>
        </authorList>
    </citation>
    <scope>NUCLEOTIDE SEQUENCE</scope>
</reference>
<protein>
    <submittedName>
        <fullName evidence="1">Uncharacterized protein</fullName>
    </submittedName>
</protein>
<dbReference type="EMBL" id="AY191278">
    <property type="protein sequence ID" value="AAO61953.1"/>
    <property type="molecule type" value="Genomic_DNA"/>
</dbReference>
<sequence>MTENREVLCFVTKIRCFFNLNHLWNAQWTRIAGSSFKPSINYWHISGSNWRLSNSKESTNSTNELSADLIIISPKTLWIIFQRFCRN</sequence>
<proteinExistence type="predicted"/>
<dbReference type="AlphaFoldDB" id="Q847T3"/>
<organism evidence="1">
    <name type="scientific">Aster yellows phytoplasma</name>
    <dbReference type="NCBI Taxonomy" id="35779"/>
    <lineage>
        <taxon>Bacteria</taxon>
        <taxon>Bacillati</taxon>
        <taxon>Mycoplasmatota</taxon>
        <taxon>Mollicutes</taxon>
        <taxon>Acholeplasmatales</taxon>
        <taxon>Acholeplasmataceae</taxon>
        <taxon>Candidatus Phytoplasma</taxon>
        <taxon>16SrI (Aster yellows group)</taxon>
    </lineage>
</organism>
<accession>Q847T3</accession>
<name>Q847T3_ASTYP</name>
<evidence type="ECO:0000313" key="1">
    <source>
        <dbReference type="EMBL" id="AAO61953.1"/>
    </source>
</evidence>